<evidence type="ECO:0000259" key="4">
    <source>
        <dbReference type="Pfam" id="PF00171"/>
    </source>
</evidence>
<dbReference type="PANTHER" id="PTHR43866:SF4">
    <property type="entry name" value="MALONATE-SEMIALDEHYDE DEHYDROGENASE"/>
    <property type="match status" value="1"/>
</dbReference>
<feature type="domain" description="Aldehyde dehydrogenase" evidence="4">
    <location>
        <begin position="15"/>
        <end position="480"/>
    </location>
</feature>
<name>A0A8J7I1J7_9NOST</name>
<organism evidence="5 6">
    <name type="scientific">Amazonocrinis nigriterrae CENA67</name>
    <dbReference type="NCBI Taxonomy" id="2794033"/>
    <lineage>
        <taxon>Bacteria</taxon>
        <taxon>Bacillati</taxon>
        <taxon>Cyanobacteriota</taxon>
        <taxon>Cyanophyceae</taxon>
        <taxon>Nostocales</taxon>
        <taxon>Nostocaceae</taxon>
        <taxon>Amazonocrinis</taxon>
        <taxon>Amazonocrinis nigriterrae</taxon>
    </lineage>
</organism>
<dbReference type="Gene3D" id="3.40.605.10">
    <property type="entry name" value="Aldehyde Dehydrogenase, Chain A, domain 1"/>
    <property type="match status" value="1"/>
</dbReference>
<keyword evidence="2" id="KW-0560">Oxidoreductase</keyword>
<dbReference type="CDD" id="cd07085">
    <property type="entry name" value="ALDH_F6_MMSDH"/>
    <property type="match status" value="1"/>
</dbReference>
<dbReference type="InterPro" id="IPR016163">
    <property type="entry name" value="Ald_DH_C"/>
</dbReference>
<keyword evidence="3" id="KW-0520">NAD</keyword>
<gene>
    <name evidence="5" type="ORF">I8748_31405</name>
</gene>
<evidence type="ECO:0000313" key="5">
    <source>
        <dbReference type="EMBL" id="MBH8566609.1"/>
    </source>
</evidence>
<dbReference type="Proteomes" id="UP000632766">
    <property type="component" value="Unassembled WGS sequence"/>
</dbReference>
<dbReference type="RefSeq" id="WP_198128356.1">
    <property type="nucleotide sequence ID" value="NZ_JAECZC010000100.1"/>
</dbReference>
<dbReference type="GO" id="GO:0006574">
    <property type="term" value="P:L-valine catabolic process"/>
    <property type="evidence" value="ECO:0007669"/>
    <property type="project" value="TreeGrafter"/>
</dbReference>
<dbReference type="GO" id="GO:0004491">
    <property type="term" value="F:methylmalonate-semialdehyde dehydrogenase (acylating, NAD) activity"/>
    <property type="evidence" value="ECO:0007669"/>
    <property type="project" value="UniProtKB-EC"/>
</dbReference>
<comment type="caution">
    <text evidence="5">The sequence shown here is derived from an EMBL/GenBank/DDBJ whole genome shotgun (WGS) entry which is preliminary data.</text>
</comment>
<dbReference type="FunFam" id="3.40.309.10:FF:000002">
    <property type="entry name" value="Methylmalonate-semialdehyde dehydrogenase (Acylating)"/>
    <property type="match status" value="1"/>
</dbReference>
<evidence type="ECO:0000256" key="2">
    <source>
        <dbReference type="ARBA" id="ARBA00023002"/>
    </source>
</evidence>
<reference evidence="5 6" key="1">
    <citation type="journal article" date="2021" name="Int. J. Syst. Evol. Microbiol.">
        <title>Amazonocrinis nigriterrae gen. nov., sp. nov., Atlanticothrix silvestris gen. nov., sp. nov. and Dendronalium phyllosphericum gen. nov., sp. nov., nostocacean cyanobacteria from Brazilian environments.</title>
        <authorList>
            <person name="Alvarenga D.O."/>
            <person name="Andreote A.P.D."/>
            <person name="Branco L.H.Z."/>
            <person name="Delbaje E."/>
            <person name="Cruz R.B."/>
            <person name="Varani A.M."/>
            <person name="Fiore M.F."/>
        </authorList>
    </citation>
    <scope>NUCLEOTIDE SEQUENCE [LARGE SCALE GENOMIC DNA]</scope>
    <source>
        <strain evidence="5 6">CENA67</strain>
    </source>
</reference>
<protein>
    <recommendedName>
        <fullName evidence="1">methylmalonate-semialdehyde dehydrogenase (CoA acylating)</fullName>
        <ecNumber evidence="1">1.2.1.27</ecNumber>
    </recommendedName>
</protein>
<evidence type="ECO:0000256" key="3">
    <source>
        <dbReference type="ARBA" id="ARBA00023027"/>
    </source>
</evidence>
<dbReference type="Gene3D" id="3.40.309.10">
    <property type="entry name" value="Aldehyde Dehydrogenase, Chain A, domain 2"/>
    <property type="match status" value="1"/>
</dbReference>
<dbReference type="EC" id="1.2.1.27" evidence="1"/>
<dbReference type="AlphaFoldDB" id="A0A8J7I1J7"/>
<dbReference type="FunFam" id="3.40.605.10:FF:000003">
    <property type="entry name" value="Methylmalonate-semialdehyde dehydrogenase [acylating]"/>
    <property type="match status" value="1"/>
</dbReference>
<dbReference type="InterPro" id="IPR016160">
    <property type="entry name" value="Ald_DH_CS_CYS"/>
</dbReference>
<dbReference type="Pfam" id="PF00171">
    <property type="entry name" value="Aldedh"/>
    <property type="match status" value="1"/>
</dbReference>
<evidence type="ECO:0000313" key="6">
    <source>
        <dbReference type="Proteomes" id="UP000632766"/>
    </source>
</evidence>
<dbReference type="InterPro" id="IPR010061">
    <property type="entry name" value="MeMal-semiAld_DH"/>
</dbReference>
<dbReference type="InterPro" id="IPR015590">
    <property type="entry name" value="Aldehyde_DH_dom"/>
</dbReference>
<keyword evidence="6" id="KW-1185">Reference proteome</keyword>
<dbReference type="SUPFAM" id="SSF53720">
    <property type="entry name" value="ALDH-like"/>
    <property type="match status" value="1"/>
</dbReference>
<dbReference type="NCBIfam" id="TIGR01722">
    <property type="entry name" value="MMSDH"/>
    <property type="match status" value="1"/>
</dbReference>
<accession>A0A8J7I1J7</accession>
<dbReference type="PANTHER" id="PTHR43866">
    <property type="entry name" value="MALONATE-SEMIALDEHYDE DEHYDROGENASE"/>
    <property type="match status" value="1"/>
</dbReference>
<evidence type="ECO:0000256" key="1">
    <source>
        <dbReference type="ARBA" id="ARBA00013048"/>
    </source>
</evidence>
<dbReference type="InterPro" id="IPR016162">
    <property type="entry name" value="Ald_DH_N"/>
</dbReference>
<dbReference type="PROSITE" id="PS00070">
    <property type="entry name" value="ALDEHYDE_DEHYDR_CYS"/>
    <property type="match status" value="1"/>
</dbReference>
<dbReference type="GO" id="GO:0006210">
    <property type="term" value="P:thymine catabolic process"/>
    <property type="evidence" value="ECO:0007669"/>
    <property type="project" value="TreeGrafter"/>
</dbReference>
<sequence>MNTIPILPNYINGQWCASQTTEYLEVINPATAELLAKVPSSPAFEVNQAVEAAAAAFVTWRRTPPTERSQYLFKLKNLLEEHFEDLARTITIECGKTLAESKGEMRRAIENVEVACGIPMMMQGTNLEDIARGIDEMMIRQPLGVAAVICPFNFPGMIPFWFLPYAIACGNTYIVKPSEKVPLTMQKIFELLEKTGLPKGVVNLVNGAKAAVDAILDHPQIRAISFVGSTPVAKYIYSRGAANGKRVQCQGGAKNPIIVLPDADIEMTTRIAADSAFGCAGQRCLAASIAVTVGAARHTFTEAIAETAKKRVVGNGLDQGVEMGPVITALSKTRIEGLIQKGADEGANLLVDGRFANITSYENGNFIRPTILQNVDPTGEIARTEIFGPVLSLIHLDSIDDAIALVNSGQYGNMACLFTSSGAAARKFRYEAEAGNIGINIGVAAPMAFFPFSGWKESFFGDLHGQSNHAVEFFTQTKVVVERWPSDWSRQF</sequence>
<dbReference type="InterPro" id="IPR016161">
    <property type="entry name" value="Ald_DH/histidinol_DH"/>
</dbReference>
<proteinExistence type="predicted"/>
<dbReference type="EMBL" id="JAECZC010000100">
    <property type="protein sequence ID" value="MBH8566609.1"/>
    <property type="molecule type" value="Genomic_DNA"/>
</dbReference>